<sequence>MCTHGRNGGRRIMLRGVTEAFLPIARCPILVISAHIADERQ</sequence>
<organism evidence="1 2">
    <name type="scientific">Paraburkholderia bengalensis</name>
    <dbReference type="NCBI Taxonomy" id="2747562"/>
    <lineage>
        <taxon>Bacteria</taxon>
        <taxon>Pseudomonadati</taxon>
        <taxon>Pseudomonadota</taxon>
        <taxon>Betaproteobacteria</taxon>
        <taxon>Burkholderiales</taxon>
        <taxon>Burkholderiaceae</taxon>
        <taxon>Paraburkholderia</taxon>
    </lineage>
</organism>
<dbReference type="SUPFAM" id="SSF52402">
    <property type="entry name" value="Adenine nucleotide alpha hydrolases-like"/>
    <property type="match status" value="1"/>
</dbReference>
<comment type="caution">
    <text evidence="1">The sequence shown here is derived from an EMBL/GenBank/DDBJ whole genome shotgun (WGS) entry which is preliminary data.</text>
</comment>
<evidence type="ECO:0000313" key="1">
    <source>
        <dbReference type="EMBL" id="MEI6001777.1"/>
    </source>
</evidence>
<dbReference type="Proteomes" id="UP001386437">
    <property type="component" value="Unassembled WGS sequence"/>
</dbReference>
<keyword evidence="2" id="KW-1185">Reference proteome</keyword>
<name>A0ABU8J1X7_9BURK</name>
<gene>
    <name evidence="1" type="ORF">H3V53_32860</name>
</gene>
<protein>
    <recommendedName>
        <fullName evidence="3">UspA domain-containing protein</fullName>
    </recommendedName>
</protein>
<proteinExistence type="predicted"/>
<evidence type="ECO:0008006" key="3">
    <source>
        <dbReference type="Google" id="ProtNLM"/>
    </source>
</evidence>
<accession>A0ABU8J1X7</accession>
<dbReference type="EMBL" id="JACFYJ010000084">
    <property type="protein sequence ID" value="MEI6001777.1"/>
    <property type="molecule type" value="Genomic_DNA"/>
</dbReference>
<reference evidence="1 2" key="1">
    <citation type="journal article" date="2022" name="Arch. Microbiol.">
        <title>Paraburkholderia bengalensis sp. nov. isolated from roots of Oryza sativa, IR64.</title>
        <authorList>
            <person name="Nag P."/>
            <person name="Mondal N."/>
            <person name="Sarkar J."/>
            <person name="Das S."/>
        </authorList>
    </citation>
    <scope>NUCLEOTIDE SEQUENCE [LARGE SCALE GENOMIC DNA]</scope>
    <source>
        <strain evidence="1 2">IR64_4_BI</strain>
    </source>
</reference>
<evidence type="ECO:0000313" key="2">
    <source>
        <dbReference type="Proteomes" id="UP001386437"/>
    </source>
</evidence>